<dbReference type="Gene3D" id="2.40.10.220">
    <property type="entry name" value="predicted glycosyltransferase like domains"/>
    <property type="match status" value="1"/>
</dbReference>
<dbReference type="OrthoDB" id="6195799at2"/>
<dbReference type="EMBL" id="JOKH01000005">
    <property type="protein sequence ID" value="KEQ16309.1"/>
    <property type="molecule type" value="Genomic_DNA"/>
</dbReference>
<keyword evidence="3" id="KW-1185">Reference proteome</keyword>
<dbReference type="RefSeq" id="WP_034839706.1">
    <property type="nucleotide sequence ID" value="NZ_JOKH01000005.1"/>
</dbReference>
<dbReference type="SUPFAM" id="SSF141371">
    <property type="entry name" value="PilZ domain-like"/>
    <property type="match status" value="1"/>
</dbReference>
<proteinExistence type="predicted"/>
<reference evidence="2 3" key="1">
    <citation type="submission" date="2014-06" db="EMBL/GenBank/DDBJ databases">
        <title>Whole Genome Sequences of Three Symbiotic Endozoicomonas Bacteria.</title>
        <authorList>
            <person name="Neave M.J."/>
            <person name="Apprill A."/>
            <person name="Voolstra C.R."/>
        </authorList>
    </citation>
    <scope>NUCLEOTIDE SEQUENCE [LARGE SCALE GENOMIC DNA]</scope>
    <source>
        <strain evidence="2 3">DSM 25634</strain>
    </source>
</reference>
<organism evidence="2 3">
    <name type="scientific">Endozoicomonas numazuensis</name>
    <dbReference type="NCBI Taxonomy" id="1137799"/>
    <lineage>
        <taxon>Bacteria</taxon>
        <taxon>Pseudomonadati</taxon>
        <taxon>Pseudomonadota</taxon>
        <taxon>Gammaproteobacteria</taxon>
        <taxon>Oceanospirillales</taxon>
        <taxon>Endozoicomonadaceae</taxon>
        <taxon>Endozoicomonas</taxon>
    </lineage>
</organism>
<feature type="domain" description="PilZ" evidence="1">
    <location>
        <begin position="7"/>
        <end position="114"/>
    </location>
</feature>
<accession>A0A081NCY6</accession>
<dbReference type="Pfam" id="PF07238">
    <property type="entry name" value="PilZ"/>
    <property type="match status" value="1"/>
</dbReference>
<dbReference type="AlphaFoldDB" id="A0A081NCY6"/>
<dbReference type="Proteomes" id="UP000028073">
    <property type="component" value="Unassembled WGS sequence"/>
</dbReference>
<dbReference type="InterPro" id="IPR009875">
    <property type="entry name" value="PilZ_domain"/>
</dbReference>
<evidence type="ECO:0000259" key="1">
    <source>
        <dbReference type="Pfam" id="PF07238"/>
    </source>
</evidence>
<dbReference type="GO" id="GO:0035438">
    <property type="term" value="F:cyclic-di-GMP binding"/>
    <property type="evidence" value="ECO:0007669"/>
    <property type="project" value="InterPro"/>
</dbReference>
<sequence length="118" mass="13246">MTDTVLEKRRYPRKVLAEPAQVMDNDSGQLLGVLEDVSRGGFSILADQSIRLEDVRNITMVLPGLNDTAHHVTLVAKCVWCQSGNKQGDHSRDFAAGFQLHDIEEQDAVALNYFIRDY</sequence>
<evidence type="ECO:0000313" key="3">
    <source>
        <dbReference type="Proteomes" id="UP000028073"/>
    </source>
</evidence>
<evidence type="ECO:0000313" key="2">
    <source>
        <dbReference type="EMBL" id="KEQ16309.1"/>
    </source>
</evidence>
<comment type="caution">
    <text evidence="2">The sequence shown here is derived from an EMBL/GenBank/DDBJ whole genome shotgun (WGS) entry which is preliminary data.</text>
</comment>
<protein>
    <recommendedName>
        <fullName evidence="1">PilZ domain-containing protein</fullName>
    </recommendedName>
</protein>
<gene>
    <name evidence="2" type="ORF">GZ78_20705</name>
</gene>
<name>A0A081NCY6_9GAMM</name>